<dbReference type="InterPro" id="IPR050266">
    <property type="entry name" value="AB_hydrolase_sf"/>
</dbReference>
<dbReference type="PRINTS" id="PR00111">
    <property type="entry name" value="ABHYDROLASE"/>
</dbReference>
<evidence type="ECO:0000313" key="2">
    <source>
        <dbReference type="EMBL" id="SMC04043.1"/>
    </source>
</evidence>
<dbReference type="GO" id="GO:0016020">
    <property type="term" value="C:membrane"/>
    <property type="evidence" value="ECO:0007669"/>
    <property type="project" value="TreeGrafter"/>
</dbReference>
<name>A0A1W1WE97_SULTA</name>
<reference evidence="3" key="1">
    <citation type="submission" date="2017-04" db="EMBL/GenBank/DDBJ databases">
        <authorList>
            <person name="Varghese N."/>
            <person name="Submissions S."/>
        </authorList>
    </citation>
    <scope>NUCLEOTIDE SEQUENCE [LARGE SCALE GENOMIC DNA]</scope>
    <source>
        <strain evidence="3">DSM 9293</strain>
    </source>
</reference>
<dbReference type="PANTHER" id="PTHR43798">
    <property type="entry name" value="MONOACYLGLYCEROL LIPASE"/>
    <property type="match status" value="1"/>
</dbReference>
<sequence length="265" mass="30416">MIFLPAMGWTAESAGPLVSVLEERYHFHRLDLPGLGRSEPLSKIPTWKDLALWIHQYCEQHQWNQVRIIGHSLGGIMALAYADHFPDRVYQLVLLDAGYQPIPRFPQDIATPFRYLVPAVNILASLGGVKLLTRWIGERRVPGNALSVPDTWEQEFQEFVEHQHLLITNELREAFYTARKLVTINPLAVNLLLGIYRSKPVTAFSRLKPATLLVVPEHMTHYSPLTQIDEKGLPILLYEVNGGHFVHYAHPEVAYVIRDFFDHWN</sequence>
<feature type="domain" description="AB hydrolase-1" evidence="1">
    <location>
        <begin position="2"/>
        <end position="252"/>
    </location>
</feature>
<protein>
    <submittedName>
        <fullName evidence="2">Pimeloyl-ACP methyl ester carboxylesterase</fullName>
    </submittedName>
</protein>
<keyword evidence="3" id="KW-1185">Reference proteome</keyword>
<dbReference type="OrthoDB" id="2357020at2"/>
<evidence type="ECO:0000259" key="1">
    <source>
        <dbReference type="Pfam" id="PF12697"/>
    </source>
</evidence>
<gene>
    <name evidence="2" type="ORF">SAMN00768000_1431</name>
</gene>
<dbReference type="PANTHER" id="PTHR43798:SF33">
    <property type="entry name" value="HYDROLASE, PUTATIVE (AFU_ORTHOLOGUE AFUA_2G14860)-RELATED"/>
    <property type="match status" value="1"/>
</dbReference>
<dbReference type="Gene3D" id="3.40.50.1820">
    <property type="entry name" value="alpha/beta hydrolase"/>
    <property type="match status" value="1"/>
</dbReference>
<dbReference type="AlphaFoldDB" id="A0A1W1WE97"/>
<dbReference type="RefSeq" id="WP_051350987.1">
    <property type="nucleotide sequence ID" value="NZ_FWWY01000001.1"/>
</dbReference>
<accession>A0A1W1WE97</accession>
<proteinExistence type="predicted"/>
<dbReference type="SUPFAM" id="SSF53474">
    <property type="entry name" value="alpha/beta-Hydrolases"/>
    <property type="match status" value="1"/>
</dbReference>
<dbReference type="Proteomes" id="UP000192660">
    <property type="component" value="Unassembled WGS sequence"/>
</dbReference>
<dbReference type="InterPro" id="IPR000073">
    <property type="entry name" value="AB_hydrolase_1"/>
</dbReference>
<dbReference type="InterPro" id="IPR029058">
    <property type="entry name" value="AB_hydrolase_fold"/>
</dbReference>
<evidence type="ECO:0000313" key="3">
    <source>
        <dbReference type="Proteomes" id="UP000192660"/>
    </source>
</evidence>
<dbReference type="Pfam" id="PF12697">
    <property type="entry name" value="Abhydrolase_6"/>
    <property type="match status" value="1"/>
</dbReference>
<organism evidence="2 3">
    <name type="scientific">Sulfobacillus thermosulfidooxidans (strain DSM 9293 / VKM B-1269 / AT-1)</name>
    <dbReference type="NCBI Taxonomy" id="929705"/>
    <lineage>
        <taxon>Bacteria</taxon>
        <taxon>Bacillati</taxon>
        <taxon>Bacillota</taxon>
        <taxon>Clostridia</taxon>
        <taxon>Eubacteriales</taxon>
        <taxon>Clostridiales Family XVII. Incertae Sedis</taxon>
        <taxon>Sulfobacillus</taxon>
    </lineage>
</organism>
<dbReference type="EMBL" id="FWWY01000001">
    <property type="protein sequence ID" value="SMC04043.1"/>
    <property type="molecule type" value="Genomic_DNA"/>
</dbReference>